<sequence length="148" mass="15374">MADDVIRGQFDGLVRRAGGVDAVAAILEARHGSGTKGTVSKMCRGQIGVTIDAVVAVEDFLGSYPITRRLIERIGKDPQPAQPLSELAATCAVAAGEAHGALVRAMSETSAGGSALTRGERTEVLARMRTAREEMDQIIAAVEGMAAP</sequence>
<dbReference type="Proteomes" id="UP000181897">
    <property type="component" value="Chromosome"/>
</dbReference>
<dbReference type="OrthoDB" id="7728916at2"/>
<name>A0A1J0WGF7_9RHOB</name>
<gene>
    <name evidence="1" type="ORF">BOO69_08205</name>
</gene>
<reference evidence="1 2" key="1">
    <citation type="submission" date="2016-11" db="EMBL/GenBank/DDBJ databases">
        <title>Complete genome sequence of Sulfitobacter sp. AM1-D1, a toxic bacteria associated with marine dinoflagellate Alexandrium minutum in East China Sea.</title>
        <authorList>
            <person name="Yang Q."/>
            <person name="Zhang X."/>
            <person name="Tian X."/>
        </authorList>
    </citation>
    <scope>NUCLEOTIDE SEQUENCE [LARGE SCALE GENOMIC DNA]</scope>
    <source>
        <strain evidence="1 2">AM1-D1</strain>
    </source>
</reference>
<accession>A0A1J0WGF7</accession>
<evidence type="ECO:0000313" key="2">
    <source>
        <dbReference type="Proteomes" id="UP000181897"/>
    </source>
</evidence>
<protein>
    <submittedName>
        <fullName evidence="1">Uncharacterized protein</fullName>
    </submittedName>
</protein>
<dbReference type="RefSeq" id="WP_071971730.1">
    <property type="nucleotide sequence ID" value="NZ_CP018076.1"/>
</dbReference>
<organism evidence="1 2">
    <name type="scientific">Sulfitobacter alexandrii</name>
    <dbReference type="NCBI Taxonomy" id="1917485"/>
    <lineage>
        <taxon>Bacteria</taxon>
        <taxon>Pseudomonadati</taxon>
        <taxon>Pseudomonadota</taxon>
        <taxon>Alphaproteobacteria</taxon>
        <taxon>Rhodobacterales</taxon>
        <taxon>Roseobacteraceae</taxon>
        <taxon>Sulfitobacter</taxon>
    </lineage>
</organism>
<dbReference type="KEGG" id="suam:BOO69_08205"/>
<evidence type="ECO:0000313" key="1">
    <source>
        <dbReference type="EMBL" id="APE43399.1"/>
    </source>
</evidence>
<dbReference type="EMBL" id="CP018076">
    <property type="protein sequence ID" value="APE43399.1"/>
    <property type="molecule type" value="Genomic_DNA"/>
</dbReference>
<proteinExistence type="predicted"/>
<dbReference type="AlphaFoldDB" id="A0A1J0WGF7"/>
<keyword evidence="2" id="KW-1185">Reference proteome</keyword>